<evidence type="ECO:0000313" key="3">
    <source>
        <dbReference type="Proteomes" id="UP000253099"/>
    </source>
</evidence>
<dbReference type="Proteomes" id="UP000253099">
    <property type="component" value="Unassembled WGS sequence"/>
</dbReference>
<keyword evidence="3" id="KW-1185">Reference proteome</keyword>
<proteinExistence type="predicted"/>
<name>A0A366MD47_9EURY</name>
<gene>
    <name evidence="2" type="ORF">ALNOE001_04030</name>
</gene>
<dbReference type="AlphaFoldDB" id="A0A366MD47"/>
<protein>
    <submittedName>
        <fullName evidence="2">Uncharacterized protein</fullName>
    </submittedName>
</protein>
<reference evidence="2 3" key="1">
    <citation type="submission" date="2018-06" db="EMBL/GenBank/DDBJ databases">
        <title>Genomic insight into two independent archaeal endosymbiosis events.</title>
        <authorList>
            <person name="Lind A.E."/>
            <person name="Lewis W.H."/>
            <person name="Spang A."/>
            <person name="Guy L."/>
            <person name="Embley M.T."/>
            <person name="Ettema T.J.G."/>
        </authorList>
    </citation>
    <scope>NUCLEOTIDE SEQUENCE [LARGE SCALE GENOMIC DNA]</scope>
    <source>
        <strain evidence="2">NOE</strain>
    </source>
</reference>
<evidence type="ECO:0000256" key="1">
    <source>
        <dbReference type="SAM" id="Phobius"/>
    </source>
</evidence>
<feature type="transmembrane region" description="Helical" evidence="1">
    <location>
        <begin position="12"/>
        <end position="32"/>
    </location>
</feature>
<keyword evidence="1" id="KW-1133">Transmembrane helix</keyword>
<accession>A0A366MD47</accession>
<keyword evidence="1" id="KW-0472">Membrane</keyword>
<evidence type="ECO:0000313" key="2">
    <source>
        <dbReference type="EMBL" id="RBQ24166.1"/>
    </source>
</evidence>
<keyword evidence="1" id="KW-0812">Transmembrane</keyword>
<sequence>MNFFIKIDIIGFIYYIKIKLAVIVDIMIFDWLKYLKKEGMDEKEF</sequence>
<organism evidence="2 3">
    <name type="scientific">Candidatus Methanobinarius endosymbioticus</name>
    <dbReference type="NCBI Taxonomy" id="2006182"/>
    <lineage>
        <taxon>Archaea</taxon>
        <taxon>Methanobacteriati</taxon>
        <taxon>Methanobacteriota</taxon>
        <taxon>Methanomada group</taxon>
        <taxon>Methanobacteria</taxon>
        <taxon>Methanobacteriales</taxon>
        <taxon>Methanobacteriaceae</taxon>
        <taxon>Candidatus Methanobinarius</taxon>
    </lineage>
</organism>
<dbReference type="EMBL" id="NIZT01000009">
    <property type="protein sequence ID" value="RBQ24166.1"/>
    <property type="molecule type" value="Genomic_DNA"/>
</dbReference>
<comment type="caution">
    <text evidence="2">The sequence shown here is derived from an EMBL/GenBank/DDBJ whole genome shotgun (WGS) entry which is preliminary data.</text>
</comment>